<evidence type="ECO:0000313" key="1">
    <source>
        <dbReference type="EMBL" id="KAI3377846.1"/>
    </source>
</evidence>
<dbReference type="EMBL" id="CM041531">
    <property type="protein sequence ID" value="KAI3377846.1"/>
    <property type="molecule type" value="Genomic_DNA"/>
</dbReference>
<name>A0ACB8XCH7_9TELE</name>
<organism evidence="1 2">
    <name type="scientific">Scortum barcoo</name>
    <name type="common">barcoo grunter</name>
    <dbReference type="NCBI Taxonomy" id="214431"/>
    <lineage>
        <taxon>Eukaryota</taxon>
        <taxon>Metazoa</taxon>
        <taxon>Chordata</taxon>
        <taxon>Craniata</taxon>
        <taxon>Vertebrata</taxon>
        <taxon>Euteleostomi</taxon>
        <taxon>Actinopterygii</taxon>
        <taxon>Neopterygii</taxon>
        <taxon>Teleostei</taxon>
        <taxon>Neoteleostei</taxon>
        <taxon>Acanthomorphata</taxon>
        <taxon>Eupercaria</taxon>
        <taxon>Centrarchiformes</taxon>
        <taxon>Terapontoidei</taxon>
        <taxon>Terapontidae</taxon>
        <taxon>Scortum</taxon>
    </lineage>
</organism>
<feature type="non-terminal residue" evidence="1">
    <location>
        <position position="1324"/>
    </location>
</feature>
<keyword evidence="2" id="KW-1185">Reference proteome</keyword>
<gene>
    <name evidence="1" type="ORF">L3Q82_008992</name>
</gene>
<sequence length="1324" mass="150329">MSPKVPGGQGRGDYSAVQVAVRVRPLLPKELLHCHESCITVDSELCRVTLGHDRHFLCDYLFEETCCQEEVYSVSVQPLIDAFFQGFNATVFAYGQTGSGKTYTIGEANICSFRDEEQGIIPRAVADVFKLLDENDLSDFSVRVSYLEVYKEEFKDLLEVETASKDIHIREDKGNIVLCGVKECEVEGLDEVLSLLESGNTARHTGATQMNPNSSRSHTIFTMYMDQHRGSSRLYGTSTGSGPQMLSSKFHFVDLAGSERILRTGNTGERLKESIQINSGLLALGNVIGALGDPKRKGSHIPYRDSKITRILKDSLGGNSKTLMIACISPSSSDFDESLNTLNYATRARNIQNRAMVNCKREPDRVEGLEQQIKALRRALENRQRSETRIISHADPNRRPRLGEGEISRLQAQSAHYRTCTDTAYRLLRELQSEGALTAEQSLRVKEWLCSVEEERSGLTTASGPDSGIENSSTEESVALRRGRPPVRNQDPESVEERWNHEHESEKDGEKEDGIAQLQARIQRLERENTDFLAALEDAMEQYKQQSDKLQEQQDVIAELQCHLSTPGLLGLGLNLRSRPHTAPMGSLQHSQNGGTHRQVSPVGYLGNGPCADQDGSLCEDLEISGGAEMQDTEEEGSHSNLSRERRKQVNLTWTKRDMLSGQAAGGRGPMSQLVEPDQHPCLARKASNSSTGEISVRESLKSLEGVSEWGLHQAQQKIRELSVTIRMKEELIKELVKTGKDAQALNRQYSHKITALESEAVQARQELQEAQRQLQDLERQEREISTTDKTRAQECRRKIAAAQSKVQVLSQRQRDTARLANLPAQSERRVLELERSVQSMRQQQEQLQRRLRQESQQKRRLETEMQRRTHRVKELEIKNEQQQKILRIKTEEIAAFQRQRRSGSNGSVISLEEQQQKIEEQKRWLDEEMERVLEQRRGLEDLEGELTKREEILAKKEALLQERSGLETKRLRSSQALSKDLVTLTGRIETLERELSERNGLLRSSSAQDSQQIRQEISNLRQEKDSLLKQRVELDDKLRQGNLLSPEEERTLFQFDEAIEALDAAIEYKNEAITQRQRQLRASASMLSQWEMNLMAKLSYLSASETRALLCKYFDKVVSLREEERKLQLALAELEMQLDEQQRLVQWLENALDRTQLDTDRRLTQQQKEHERSVQLLLQQCREQMDEGLAGRQRQFEGWIHNLSKELNHYKAANLELSNKLRELCGAASQTKEHTKGVAPDGKPAGIGSMEKLTRCREDSPGGRGPGQPDKPPRSREEMRELVNTPLPSTWRRSSLPTEEPAVMEELWLRAAGDAPVNRVVQA</sequence>
<comment type="caution">
    <text evidence="1">The sequence shown here is derived from an EMBL/GenBank/DDBJ whole genome shotgun (WGS) entry which is preliminary data.</text>
</comment>
<evidence type="ECO:0000313" key="2">
    <source>
        <dbReference type="Proteomes" id="UP000831701"/>
    </source>
</evidence>
<proteinExistence type="predicted"/>
<dbReference type="Proteomes" id="UP000831701">
    <property type="component" value="Chromosome 1"/>
</dbReference>
<reference evidence="1" key="1">
    <citation type="submission" date="2022-04" db="EMBL/GenBank/DDBJ databases">
        <title>Jade perch genome.</title>
        <authorList>
            <person name="Chao B."/>
        </authorList>
    </citation>
    <scope>NUCLEOTIDE SEQUENCE</scope>
    <source>
        <strain evidence="1">CB-2022</strain>
    </source>
</reference>
<accession>A0ACB8XCH7</accession>
<protein>
    <submittedName>
        <fullName evidence="1">Uncharacterized protein</fullName>
    </submittedName>
</protein>